<evidence type="ECO:0000256" key="5">
    <source>
        <dbReference type="ARBA" id="ARBA00023136"/>
    </source>
</evidence>
<comment type="subcellular location">
    <subcellularLocation>
        <location evidence="1">Cell membrane</location>
        <topology evidence="1">Multi-pass membrane protein</topology>
    </subcellularLocation>
</comment>
<evidence type="ECO:0000256" key="6">
    <source>
        <dbReference type="SAM" id="Phobius"/>
    </source>
</evidence>
<feature type="transmembrane region" description="Helical" evidence="6">
    <location>
        <begin position="49"/>
        <end position="73"/>
    </location>
</feature>
<feature type="transmembrane region" description="Helical" evidence="6">
    <location>
        <begin position="158"/>
        <end position="183"/>
    </location>
</feature>
<keyword evidence="3 6" id="KW-0812">Transmembrane</keyword>
<dbReference type="GO" id="GO:0005886">
    <property type="term" value="C:plasma membrane"/>
    <property type="evidence" value="ECO:0007669"/>
    <property type="project" value="UniProtKB-SubCell"/>
</dbReference>
<keyword evidence="2" id="KW-1003">Cell membrane</keyword>
<sequence>MIGTNSDSYNLDVSSIISCLTIVLFRICINFFFCYFNPDNCVTIPFIRILFFIPLFSVDIVLVVYFYTFYFVYCRMKNFCNIVKDSTNIINCHFLYKTIAGLTEKVKNGFDGVFIVSLLFNAPECMASVFFTLKQIISDGKLFKMSMNRIMFQTSSAFGGYLTTTQSLIVIFSPAFSAGLLAAEVQKIKLILHDKLFLERELKHTKDIERFISYIEARPLRFTICKIIPLDWNLPFIVLNLCTTYLIVVIQFTHLY</sequence>
<evidence type="ECO:0000256" key="3">
    <source>
        <dbReference type="ARBA" id="ARBA00022692"/>
    </source>
</evidence>
<evidence type="ECO:0008006" key="9">
    <source>
        <dbReference type="Google" id="ProtNLM"/>
    </source>
</evidence>
<dbReference type="AlphaFoldDB" id="A0ABD0SHF7"/>
<evidence type="ECO:0000256" key="4">
    <source>
        <dbReference type="ARBA" id="ARBA00022989"/>
    </source>
</evidence>
<evidence type="ECO:0000256" key="2">
    <source>
        <dbReference type="ARBA" id="ARBA00022475"/>
    </source>
</evidence>
<protein>
    <recommendedName>
        <fullName evidence="9">Gustatory receptor</fullName>
    </recommendedName>
</protein>
<keyword evidence="4 6" id="KW-1133">Transmembrane helix</keyword>
<organism evidence="7 8">
    <name type="scientific">Loxostege sticticalis</name>
    <name type="common">Beet webworm moth</name>
    <dbReference type="NCBI Taxonomy" id="481309"/>
    <lineage>
        <taxon>Eukaryota</taxon>
        <taxon>Metazoa</taxon>
        <taxon>Ecdysozoa</taxon>
        <taxon>Arthropoda</taxon>
        <taxon>Hexapoda</taxon>
        <taxon>Insecta</taxon>
        <taxon>Pterygota</taxon>
        <taxon>Neoptera</taxon>
        <taxon>Endopterygota</taxon>
        <taxon>Lepidoptera</taxon>
        <taxon>Glossata</taxon>
        <taxon>Ditrysia</taxon>
        <taxon>Pyraloidea</taxon>
        <taxon>Crambidae</taxon>
        <taxon>Pyraustinae</taxon>
        <taxon>Loxostege</taxon>
    </lineage>
</organism>
<gene>
    <name evidence="7" type="ORF">ABMA28_008502</name>
</gene>
<dbReference type="Proteomes" id="UP001549921">
    <property type="component" value="Unassembled WGS sequence"/>
</dbReference>
<accession>A0ABD0SHF7</accession>
<evidence type="ECO:0000313" key="7">
    <source>
        <dbReference type="EMBL" id="KAL0819262.1"/>
    </source>
</evidence>
<proteinExistence type="predicted"/>
<feature type="transmembrane region" description="Helical" evidence="6">
    <location>
        <begin position="113"/>
        <end position="137"/>
    </location>
</feature>
<dbReference type="Pfam" id="PF08395">
    <property type="entry name" value="7tm_7"/>
    <property type="match status" value="1"/>
</dbReference>
<reference evidence="7 8" key="1">
    <citation type="submission" date="2024-06" db="EMBL/GenBank/DDBJ databases">
        <title>A chromosome-level genome assembly of beet webworm, Loxostege sticticalis.</title>
        <authorList>
            <person name="Zhang Y."/>
        </authorList>
    </citation>
    <scope>NUCLEOTIDE SEQUENCE [LARGE SCALE GENOMIC DNA]</scope>
    <source>
        <strain evidence="7">AQ028</strain>
        <tissue evidence="7">Male pupae</tissue>
    </source>
</reference>
<keyword evidence="5 6" id="KW-0472">Membrane</keyword>
<feature type="transmembrane region" description="Helical" evidence="6">
    <location>
        <begin position="15"/>
        <end position="37"/>
    </location>
</feature>
<name>A0ABD0SHF7_LOXSC</name>
<comment type="caution">
    <text evidence="7">The sequence shown here is derived from an EMBL/GenBank/DDBJ whole genome shotgun (WGS) entry which is preliminary data.</text>
</comment>
<dbReference type="InterPro" id="IPR013604">
    <property type="entry name" value="7TM_chemorcpt"/>
</dbReference>
<evidence type="ECO:0000256" key="1">
    <source>
        <dbReference type="ARBA" id="ARBA00004651"/>
    </source>
</evidence>
<feature type="transmembrane region" description="Helical" evidence="6">
    <location>
        <begin position="236"/>
        <end position="255"/>
    </location>
</feature>
<dbReference type="EMBL" id="JBEDNZ010000021">
    <property type="protein sequence ID" value="KAL0819262.1"/>
    <property type="molecule type" value="Genomic_DNA"/>
</dbReference>
<evidence type="ECO:0000313" key="8">
    <source>
        <dbReference type="Proteomes" id="UP001549921"/>
    </source>
</evidence>